<dbReference type="eggNOG" id="COG1403">
    <property type="taxonomic scope" value="Bacteria"/>
</dbReference>
<dbReference type="GO" id="GO:0008270">
    <property type="term" value="F:zinc ion binding"/>
    <property type="evidence" value="ECO:0007669"/>
    <property type="project" value="InterPro"/>
</dbReference>
<dbReference type="EMBL" id="ALQA01000004">
    <property type="protein sequence ID" value="EJZ12222.1"/>
    <property type="molecule type" value="Genomic_DNA"/>
</dbReference>
<dbReference type="GO" id="GO:0003676">
    <property type="term" value="F:nucleic acid binding"/>
    <property type="evidence" value="ECO:0007669"/>
    <property type="project" value="InterPro"/>
</dbReference>
<dbReference type="Proteomes" id="UP000006072">
    <property type="component" value="Unassembled WGS sequence"/>
</dbReference>
<dbReference type="Gene3D" id="1.10.30.50">
    <property type="match status" value="1"/>
</dbReference>
<dbReference type="InterPro" id="IPR003615">
    <property type="entry name" value="HNH_nuc"/>
</dbReference>
<evidence type="ECO:0000259" key="1">
    <source>
        <dbReference type="Pfam" id="PF01844"/>
    </source>
</evidence>
<dbReference type="CDD" id="cd00085">
    <property type="entry name" value="HNHc"/>
    <property type="match status" value="1"/>
</dbReference>
<feature type="domain" description="HNH" evidence="1">
    <location>
        <begin position="160"/>
        <end position="193"/>
    </location>
</feature>
<sequence>MVRDLATKVAPQGLGGTSGWLLQGDANYLWARWFLEGLADPLPYLDGRKLYPHLYKSVSDALLADAGQIPADERAELARGLAKLLWREIRGRLIRQRVNTDRETRLLLWDLYPRCWVCGAAFSEWARARFLQENSVTAERTPPFVDFYRPRGAALNDLRIEVEHVVPHSAGGRSEMHNLRLSCGWCNRAKSNRTLIYDAEAATSSLRHPTLGIVSVPQPFWVVRFLAMRGRCENVSGCSARTTTHELTVAPRNAQGTPNPANLIVVCREHDPLRDVRLVAPTLVTSRARRST</sequence>
<comment type="caution">
    <text evidence="2">The sequence shown here is derived from an EMBL/GenBank/DDBJ whole genome shotgun (WGS) entry which is preliminary data.</text>
</comment>
<reference evidence="2 3" key="1">
    <citation type="journal article" date="2012" name="J. Bacteriol.">
        <title>Complete Genome Sequence of Mycobacterium vaccae Type Strain ATCC 25954.</title>
        <authorList>
            <person name="Ho Y.S."/>
            <person name="Adroub S.A."/>
            <person name="Abadi M."/>
            <person name="Al Alwan B."/>
            <person name="Alkhateeb R."/>
            <person name="Gao G."/>
            <person name="Ragab A."/>
            <person name="Ali S."/>
            <person name="van Soolingen D."/>
            <person name="Bitter W."/>
            <person name="Pain A."/>
            <person name="Abdallah A.M."/>
        </authorList>
    </citation>
    <scope>NUCLEOTIDE SEQUENCE [LARGE SCALE GENOMIC DNA]</scope>
    <source>
        <strain evidence="2 3">ATCC 25954</strain>
    </source>
</reference>
<proteinExistence type="predicted"/>
<dbReference type="HOGENOM" id="CLU_958697_0_0_11"/>
<gene>
    <name evidence="2" type="ORF">MVAC_03161</name>
</gene>
<organism evidence="2 3">
    <name type="scientific">Mycolicibacterium vaccae ATCC 25954</name>
    <dbReference type="NCBI Taxonomy" id="1194972"/>
    <lineage>
        <taxon>Bacteria</taxon>
        <taxon>Bacillati</taxon>
        <taxon>Actinomycetota</taxon>
        <taxon>Actinomycetes</taxon>
        <taxon>Mycobacteriales</taxon>
        <taxon>Mycobacteriaceae</taxon>
        <taxon>Mycolicibacterium</taxon>
    </lineage>
</organism>
<dbReference type="AlphaFoldDB" id="K0UYK2"/>
<keyword evidence="3" id="KW-1185">Reference proteome</keyword>
<accession>K0UYK2</accession>
<evidence type="ECO:0000313" key="3">
    <source>
        <dbReference type="Proteomes" id="UP000006072"/>
    </source>
</evidence>
<protein>
    <submittedName>
        <fullName evidence="2">HNH endonuclease</fullName>
    </submittedName>
</protein>
<dbReference type="InterPro" id="IPR002711">
    <property type="entry name" value="HNH"/>
</dbReference>
<dbReference type="GO" id="GO:0004519">
    <property type="term" value="F:endonuclease activity"/>
    <property type="evidence" value="ECO:0007669"/>
    <property type="project" value="UniProtKB-KW"/>
</dbReference>
<keyword evidence="2" id="KW-0540">Nuclease</keyword>
<keyword evidence="2" id="KW-0378">Hydrolase</keyword>
<dbReference type="Pfam" id="PF01844">
    <property type="entry name" value="HNH"/>
    <property type="match status" value="1"/>
</dbReference>
<name>K0UYK2_MYCVA</name>
<evidence type="ECO:0000313" key="2">
    <source>
        <dbReference type="EMBL" id="EJZ12222.1"/>
    </source>
</evidence>
<keyword evidence="2" id="KW-0255">Endonuclease</keyword>